<organism evidence="1 2">
    <name type="scientific">Ridgeia piscesae</name>
    <name type="common">Tubeworm</name>
    <dbReference type="NCBI Taxonomy" id="27915"/>
    <lineage>
        <taxon>Eukaryota</taxon>
        <taxon>Metazoa</taxon>
        <taxon>Spiralia</taxon>
        <taxon>Lophotrochozoa</taxon>
        <taxon>Annelida</taxon>
        <taxon>Polychaeta</taxon>
        <taxon>Sedentaria</taxon>
        <taxon>Canalipalpata</taxon>
        <taxon>Sabellida</taxon>
        <taxon>Siboglinidae</taxon>
        <taxon>Ridgeia</taxon>
    </lineage>
</organism>
<dbReference type="Proteomes" id="UP001209878">
    <property type="component" value="Unassembled WGS sequence"/>
</dbReference>
<dbReference type="EMBL" id="JAODUO010000563">
    <property type="protein sequence ID" value="KAK2178097.1"/>
    <property type="molecule type" value="Genomic_DNA"/>
</dbReference>
<dbReference type="AlphaFoldDB" id="A0AAD9KVJ0"/>
<accession>A0AAD9KVJ0</accession>
<evidence type="ECO:0000313" key="2">
    <source>
        <dbReference type="Proteomes" id="UP001209878"/>
    </source>
</evidence>
<evidence type="ECO:0000313" key="1">
    <source>
        <dbReference type="EMBL" id="KAK2178097.1"/>
    </source>
</evidence>
<name>A0AAD9KVJ0_RIDPI</name>
<sequence length="63" mass="7493">MRDICKSSMCSEKTKHLWYKYYGLFVRVYITSQKSYLSQINTRQTSFEAHFDSTRKSRDSSAP</sequence>
<proteinExistence type="predicted"/>
<reference evidence="1" key="1">
    <citation type="journal article" date="2023" name="Mol. Biol. Evol.">
        <title>Third-Generation Sequencing Reveals the Adaptive Role of the Epigenome in Three Deep-Sea Polychaetes.</title>
        <authorList>
            <person name="Perez M."/>
            <person name="Aroh O."/>
            <person name="Sun Y."/>
            <person name="Lan Y."/>
            <person name="Juniper S.K."/>
            <person name="Young C.R."/>
            <person name="Angers B."/>
            <person name="Qian P.Y."/>
        </authorList>
    </citation>
    <scope>NUCLEOTIDE SEQUENCE</scope>
    <source>
        <strain evidence="1">R07B-5</strain>
    </source>
</reference>
<protein>
    <submittedName>
        <fullName evidence="1">Uncharacterized protein</fullName>
    </submittedName>
</protein>
<comment type="caution">
    <text evidence="1">The sequence shown here is derived from an EMBL/GenBank/DDBJ whole genome shotgun (WGS) entry which is preliminary data.</text>
</comment>
<keyword evidence="2" id="KW-1185">Reference proteome</keyword>
<gene>
    <name evidence="1" type="ORF">NP493_563g04000</name>
</gene>